<dbReference type="EMBL" id="KB870807">
    <property type="protein sequence ID" value="EOA32682.1"/>
    <property type="molecule type" value="Genomic_DNA"/>
</dbReference>
<feature type="domain" description="LOB" evidence="2">
    <location>
        <begin position="8"/>
        <end position="109"/>
    </location>
</feature>
<dbReference type="AlphaFoldDB" id="R0GAE3"/>
<dbReference type="KEGG" id="crb:17892740"/>
<reference evidence="4" key="1">
    <citation type="journal article" date="2013" name="Nat. Genet.">
        <title>The Capsella rubella genome and the genomic consequences of rapid mating system evolution.</title>
        <authorList>
            <person name="Slotte T."/>
            <person name="Hazzouri K.M."/>
            <person name="Agren J.A."/>
            <person name="Koenig D."/>
            <person name="Maumus F."/>
            <person name="Guo Y.L."/>
            <person name="Steige K."/>
            <person name="Platts A.E."/>
            <person name="Escobar J.S."/>
            <person name="Newman L.K."/>
            <person name="Wang W."/>
            <person name="Mandakova T."/>
            <person name="Vello E."/>
            <person name="Smith L.M."/>
            <person name="Henz S.R."/>
            <person name="Steffen J."/>
            <person name="Takuno S."/>
            <person name="Brandvain Y."/>
            <person name="Coop G."/>
            <person name="Andolfatto P."/>
            <person name="Hu T.T."/>
            <person name="Blanchette M."/>
            <person name="Clark R.M."/>
            <person name="Quesneville H."/>
            <person name="Nordborg M."/>
            <person name="Gaut B.S."/>
            <person name="Lysak M.A."/>
            <person name="Jenkins J."/>
            <person name="Grimwood J."/>
            <person name="Chapman J."/>
            <person name="Prochnik S."/>
            <person name="Shu S."/>
            <person name="Rokhsar D."/>
            <person name="Schmutz J."/>
            <person name="Weigel D."/>
            <person name="Wright S.I."/>
        </authorList>
    </citation>
    <scope>NUCLEOTIDE SEQUENCE [LARGE SCALE GENOMIC DNA]</scope>
    <source>
        <strain evidence="4">cv. Monte Gargano</strain>
    </source>
</reference>
<dbReference type="OrthoDB" id="1071101at2759"/>
<evidence type="ECO:0000259" key="2">
    <source>
        <dbReference type="PROSITE" id="PS50891"/>
    </source>
</evidence>
<evidence type="ECO:0000256" key="1">
    <source>
        <dbReference type="ARBA" id="ARBA00005474"/>
    </source>
</evidence>
<comment type="similarity">
    <text evidence="1">Belongs to the LOB domain-containing protein family.</text>
</comment>
<keyword evidence="4" id="KW-1185">Reference proteome</keyword>
<sequence>MEALRKNGPCCICITKNKNCPKNCEFSEYFPYELKDQYESANNLFGTPNIIKTMRRAPEKEKQMLATSIIVEGNAWTKDPVRGGFGMVRNLMWKTVLHKAYLHELEEKN</sequence>
<organism evidence="3 4">
    <name type="scientific">Capsella rubella</name>
    <dbReference type="NCBI Taxonomy" id="81985"/>
    <lineage>
        <taxon>Eukaryota</taxon>
        <taxon>Viridiplantae</taxon>
        <taxon>Streptophyta</taxon>
        <taxon>Embryophyta</taxon>
        <taxon>Tracheophyta</taxon>
        <taxon>Spermatophyta</taxon>
        <taxon>Magnoliopsida</taxon>
        <taxon>eudicotyledons</taxon>
        <taxon>Gunneridae</taxon>
        <taxon>Pentapetalae</taxon>
        <taxon>rosids</taxon>
        <taxon>malvids</taxon>
        <taxon>Brassicales</taxon>
        <taxon>Brassicaceae</taxon>
        <taxon>Camelineae</taxon>
        <taxon>Capsella</taxon>
    </lineage>
</organism>
<dbReference type="STRING" id="81985.R0GAE3"/>
<dbReference type="PANTHER" id="PTHR31301">
    <property type="entry name" value="LOB DOMAIN-CONTAINING PROTEIN 4-RELATED"/>
    <property type="match status" value="1"/>
</dbReference>
<dbReference type="Proteomes" id="UP000029121">
    <property type="component" value="Unassembled WGS sequence"/>
</dbReference>
<dbReference type="InterPro" id="IPR004883">
    <property type="entry name" value="LOB"/>
</dbReference>
<name>R0GAE3_9BRAS</name>
<evidence type="ECO:0000313" key="3">
    <source>
        <dbReference type="EMBL" id="EOA32682.1"/>
    </source>
</evidence>
<dbReference type="PROSITE" id="PS50891">
    <property type="entry name" value="LOB"/>
    <property type="match status" value="1"/>
</dbReference>
<accession>R0GAE3</accession>
<dbReference type="PANTHER" id="PTHR31301:SF103">
    <property type="entry name" value="LOB DOMAIN-CONTAINING PROTEIN 5-RELATED"/>
    <property type="match status" value="1"/>
</dbReference>
<protein>
    <recommendedName>
        <fullName evidence="2">LOB domain-containing protein</fullName>
    </recommendedName>
</protein>
<proteinExistence type="inferred from homology"/>
<dbReference type="Pfam" id="PF03195">
    <property type="entry name" value="LOB"/>
    <property type="match status" value="1"/>
</dbReference>
<gene>
    <name evidence="3" type="ORF">CARUB_v10015980mg</name>
</gene>
<evidence type="ECO:0000313" key="4">
    <source>
        <dbReference type="Proteomes" id="UP000029121"/>
    </source>
</evidence>